<dbReference type="EMBL" id="JAULSU010000007">
    <property type="protein sequence ID" value="KAK0612248.1"/>
    <property type="molecule type" value="Genomic_DNA"/>
</dbReference>
<protein>
    <submittedName>
        <fullName evidence="3">Uncharacterized protein</fullName>
    </submittedName>
</protein>
<feature type="compositionally biased region" description="Basic and acidic residues" evidence="1">
    <location>
        <begin position="153"/>
        <end position="162"/>
    </location>
</feature>
<feature type="chain" id="PRO_5041296316" evidence="2">
    <location>
        <begin position="23"/>
        <end position="198"/>
    </location>
</feature>
<accession>A0AA39TZ17</accession>
<comment type="caution">
    <text evidence="3">The sequence shown here is derived from an EMBL/GenBank/DDBJ whole genome shotgun (WGS) entry which is preliminary data.</text>
</comment>
<evidence type="ECO:0000256" key="1">
    <source>
        <dbReference type="SAM" id="MobiDB-lite"/>
    </source>
</evidence>
<evidence type="ECO:0000313" key="3">
    <source>
        <dbReference type="EMBL" id="KAK0612248.1"/>
    </source>
</evidence>
<reference evidence="3" key="1">
    <citation type="submission" date="2023-06" db="EMBL/GenBank/DDBJ databases">
        <title>Genome-scale phylogeny and comparative genomics of the fungal order Sordariales.</title>
        <authorList>
            <consortium name="Lawrence Berkeley National Laboratory"/>
            <person name="Hensen N."/>
            <person name="Bonometti L."/>
            <person name="Westerberg I."/>
            <person name="Brannstrom I.O."/>
            <person name="Guillou S."/>
            <person name="Cros-Aarteil S."/>
            <person name="Calhoun S."/>
            <person name="Haridas S."/>
            <person name="Kuo A."/>
            <person name="Mondo S."/>
            <person name="Pangilinan J."/>
            <person name="Riley R."/>
            <person name="Labutti K."/>
            <person name="Andreopoulos B."/>
            <person name="Lipzen A."/>
            <person name="Chen C."/>
            <person name="Yanf M."/>
            <person name="Daum C."/>
            <person name="Ng V."/>
            <person name="Clum A."/>
            <person name="Steindorff A."/>
            <person name="Ohm R."/>
            <person name="Martin F."/>
            <person name="Silar P."/>
            <person name="Natvig D."/>
            <person name="Lalanne C."/>
            <person name="Gautier V."/>
            <person name="Ament-Velasquez S.L."/>
            <person name="Kruys A."/>
            <person name="Hutchinson M.I."/>
            <person name="Powell A.J."/>
            <person name="Barry K."/>
            <person name="Miller A.N."/>
            <person name="Grigoriev I.V."/>
            <person name="Debuchy R."/>
            <person name="Gladieux P."/>
            <person name="Thoren M.H."/>
            <person name="Johannesson H."/>
        </authorList>
    </citation>
    <scope>NUCLEOTIDE SEQUENCE</scope>
    <source>
        <strain evidence="3">CBS 606.72</strain>
    </source>
</reference>
<dbReference type="AlphaFoldDB" id="A0AA39TZ17"/>
<evidence type="ECO:0000256" key="2">
    <source>
        <dbReference type="SAM" id="SignalP"/>
    </source>
</evidence>
<gene>
    <name evidence="3" type="ORF">B0T14DRAFT_572063</name>
</gene>
<dbReference type="Proteomes" id="UP001175000">
    <property type="component" value="Unassembled WGS sequence"/>
</dbReference>
<keyword evidence="4" id="KW-1185">Reference proteome</keyword>
<proteinExistence type="predicted"/>
<evidence type="ECO:0000313" key="4">
    <source>
        <dbReference type="Proteomes" id="UP001175000"/>
    </source>
</evidence>
<feature type="signal peptide" evidence="2">
    <location>
        <begin position="1"/>
        <end position="22"/>
    </location>
</feature>
<name>A0AA39TZ17_9PEZI</name>
<feature type="compositionally biased region" description="Polar residues" evidence="1">
    <location>
        <begin position="163"/>
        <end position="173"/>
    </location>
</feature>
<organism evidence="3 4">
    <name type="scientific">Immersiella caudata</name>
    <dbReference type="NCBI Taxonomy" id="314043"/>
    <lineage>
        <taxon>Eukaryota</taxon>
        <taxon>Fungi</taxon>
        <taxon>Dikarya</taxon>
        <taxon>Ascomycota</taxon>
        <taxon>Pezizomycotina</taxon>
        <taxon>Sordariomycetes</taxon>
        <taxon>Sordariomycetidae</taxon>
        <taxon>Sordariales</taxon>
        <taxon>Lasiosphaeriaceae</taxon>
        <taxon>Immersiella</taxon>
    </lineage>
</organism>
<keyword evidence="2" id="KW-0732">Signal</keyword>
<sequence>MKFIIILPSLILGLATLSGVQAAAMGNPNEILPRDAECSAFKRDVELDDTTAETNYTGSVLTKRQWDGTCTYGNQICQYAWTSGNFRCKSWCYCSDAAPACFTRGSPPAHPRLTPGSPPAHPRLTPGSPSYNTVKFTRLSHVTGLGSSSTTETKMRPDDSKNPRNGTSQNKPNKFSIPKRSQETGSIASVFALRLRSF</sequence>
<feature type="region of interest" description="Disordered" evidence="1">
    <location>
        <begin position="112"/>
        <end position="181"/>
    </location>
</feature>